<dbReference type="Gene3D" id="1.25.50.10">
    <property type="entry name" value="Peptidase M1, alanyl aminopeptidase, C-terminal domain"/>
    <property type="match status" value="1"/>
</dbReference>
<evidence type="ECO:0000256" key="8">
    <source>
        <dbReference type="ARBA" id="ARBA00022723"/>
    </source>
</evidence>
<dbReference type="Gene3D" id="3.30.2010.30">
    <property type="match status" value="1"/>
</dbReference>
<evidence type="ECO:0000256" key="13">
    <source>
        <dbReference type="NCBIfam" id="TIGR02414"/>
    </source>
</evidence>
<evidence type="ECO:0000259" key="17">
    <source>
        <dbReference type="Pfam" id="PF17900"/>
    </source>
</evidence>
<dbReference type="CDD" id="cd09600">
    <property type="entry name" value="M1_APN"/>
    <property type="match status" value="1"/>
</dbReference>
<proteinExistence type="inferred from homology"/>
<dbReference type="PRINTS" id="PR00756">
    <property type="entry name" value="ALADIPTASE"/>
</dbReference>
<dbReference type="PANTHER" id="PTHR46322">
    <property type="entry name" value="PUROMYCIN-SENSITIVE AMINOPEPTIDASE"/>
    <property type="match status" value="1"/>
</dbReference>
<dbReference type="PANTHER" id="PTHR46322:SF1">
    <property type="entry name" value="PUROMYCIN-SENSITIVE AMINOPEPTIDASE"/>
    <property type="match status" value="1"/>
</dbReference>
<evidence type="ECO:0000256" key="3">
    <source>
        <dbReference type="ARBA" id="ARBA00010136"/>
    </source>
</evidence>
<feature type="domain" description="Peptidase M1 membrane alanine aminopeptidase" evidence="14">
    <location>
        <begin position="227"/>
        <end position="444"/>
    </location>
</feature>
<evidence type="ECO:0000256" key="10">
    <source>
        <dbReference type="ARBA" id="ARBA00022833"/>
    </source>
</evidence>
<protein>
    <recommendedName>
        <fullName evidence="5 13">Aminopeptidase N</fullName>
        <ecNumber evidence="4 13">3.4.11.2</ecNumber>
    </recommendedName>
</protein>
<dbReference type="OrthoDB" id="100605at2"/>
<evidence type="ECO:0000256" key="6">
    <source>
        <dbReference type="ARBA" id="ARBA00022438"/>
    </source>
</evidence>
<evidence type="ECO:0000256" key="12">
    <source>
        <dbReference type="ARBA" id="ARBA00059739"/>
    </source>
</evidence>
<evidence type="ECO:0000256" key="1">
    <source>
        <dbReference type="ARBA" id="ARBA00000098"/>
    </source>
</evidence>
<keyword evidence="9" id="KW-0378">Hydrolase</keyword>
<dbReference type="InterPro" id="IPR001930">
    <property type="entry name" value="Peptidase_M1"/>
</dbReference>
<feature type="domain" description="Peptidase M1 alanyl aminopeptidase Ig-like fold" evidence="15">
    <location>
        <begin position="449"/>
        <end position="553"/>
    </location>
</feature>
<keyword evidence="8" id="KW-0479">Metal-binding</keyword>
<dbReference type="Gene3D" id="1.10.390.10">
    <property type="entry name" value="Neutral Protease Domain 2"/>
    <property type="match status" value="1"/>
</dbReference>
<dbReference type="eggNOG" id="COG0308">
    <property type="taxonomic scope" value="Bacteria"/>
</dbReference>
<dbReference type="EMBL" id="ADMG01000058">
    <property type="protein sequence ID" value="EKB30025.1"/>
    <property type="molecule type" value="Genomic_DNA"/>
</dbReference>
<dbReference type="Gene3D" id="2.60.40.1730">
    <property type="entry name" value="tricorn interacting facor f3 domain"/>
    <property type="match status" value="1"/>
</dbReference>
<dbReference type="HOGENOM" id="CLU_007993_2_0_4"/>
<keyword evidence="7" id="KW-0645">Protease</keyword>
<evidence type="ECO:0000259" key="16">
    <source>
        <dbReference type="Pfam" id="PF17432"/>
    </source>
</evidence>
<accession>K1JEI9</accession>
<evidence type="ECO:0000313" key="19">
    <source>
        <dbReference type="Proteomes" id="UP000005835"/>
    </source>
</evidence>
<keyword evidence="10" id="KW-0862">Zinc</keyword>
<evidence type="ECO:0000256" key="5">
    <source>
        <dbReference type="ARBA" id="ARBA00015611"/>
    </source>
</evidence>
<dbReference type="Pfam" id="PF01433">
    <property type="entry name" value="Peptidase_M1"/>
    <property type="match status" value="1"/>
</dbReference>
<keyword evidence="6 18" id="KW-0031">Aminopeptidase</keyword>
<comment type="catalytic activity">
    <reaction evidence="1">
        <text>Release of an N-terminal amino acid, Xaa-|-Yaa- from a peptide, amide or arylamide. Xaa is preferably Ala, but may be most amino acids including Pro (slow action). When a terminal hydrophobic residue is followed by a prolyl residue, the two may be released as an intact Xaa-Pro dipeptide.</text>
        <dbReference type="EC" id="3.4.11.2"/>
    </reaction>
</comment>
<gene>
    <name evidence="18" type="ORF">HMPREF9465_02293</name>
</gene>
<dbReference type="FunFam" id="2.60.40.1840:FF:000001">
    <property type="entry name" value="Aminopeptidase N"/>
    <property type="match status" value="1"/>
</dbReference>
<evidence type="ECO:0000256" key="11">
    <source>
        <dbReference type="ARBA" id="ARBA00023049"/>
    </source>
</evidence>
<dbReference type="Pfam" id="PF17432">
    <property type="entry name" value="DUF3458_C"/>
    <property type="match status" value="1"/>
</dbReference>
<dbReference type="NCBIfam" id="TIGR02414">
    <property type="entry name" value="pepN_proteo"/>
    <property type="match status" value="1"/>
</dbReference>
<dbReference type="InterPro" id="IPR042097">
    <property type="entry name" value="Aminopeptidase_N-like_N_sf"/>
</dbReference>
<dbReference type="GO" id="GO:0008270">
    <property type="term" value="F:zinc ion binding"/>
    <property type="evidence" value="ECO:0007669"/>
    <property type="project" value="InterPro"/>
</dbReference>
<feature type="domain" description="Aminopeptidase N-like N-terminal" evidence="17">
    <location>
        <begin position="21"/>
        <end position="187"/>
    </location>
</feature>
<dbReference type="GO" id="GO:0008237">
    <property type="term" value="F:metallopeptidase activity"/>
    <property type="evidence" value="ECO:0007669"/>
    <property type="project" value="UniProtKB-UniRule"/>
</dbReference>
<dbReference type="Pfam" id="PF11940">
    <property type="entry name" value="DUF3458"/>
    <property type="match status" value="1"/>
</dbReference>
<evidence type="ECO:0000313" key="18">
    <source>
        <dbReference type="EMBL" id="EKB30025.1"/>
    </source>
</evidence>
<dbReference type="InterPro" id="IPR027268">
    <property type="entry name" value="Peptidase_M4/M1_CTD_sf"/>
</dbReference>
<dbReference type="EC" id="3.4.11.2" evidence="4 13"/>
<evidence type="ECO:0000256" key="2">
    <source>
        <dbReference type="ARBA" id="ARBA00001947"/>
    </source>
</evidence>
<dbReference type="InterPro" id="IPR038438">
    <property type="entry name" value="PepN_Ig-like_sf"/>
</dbReference>
<comment type="caution">
    <text evidence="18">The sequence shown here is derived from an EMBL/GenBank/DDBJ whole genome shotgun (WGS) entry which is preliminary data.</text>
</comment>
<feature type="domain" description="Peptidase M1 alanyl aminopeptidase C-terminal" evidence="16">
    <location>
        <begin position="559"/>
        <end position="885"/>
    </location>
</feature>
<dbReference type="SUPFAM" id="SSF63737">
    <property type="entry name" value="Leukotriene A4 hydrolase N-terminal domain"/>
    <property type="match status" value="1"/>
</dbReference>
<reference evidence="18 19" key="1">
    <citation type="submission" date="2012-05" db="EMBL/GenBank/DDBJ databases">
        <title>The Genome Sequence of Sutterella wadsworthensis 2_1_59BFAA.</title>
        <authorList>
            <consortium name="The Broad Institute Genome Sequencing Platform"/>
            <person name="Earl A."/>
            <person name="Ward D."/>
            <person name="Feldgarden M."/>
            <person name="Gevers D."/>
            <person name="Daigneault M."/>
            <person name="Strauss J."/>
            <person name="Allen-Vercoe E."/>
            <person name="Walker B."/>
            <person name="Young S.K."/>
            <person name="Zeng Q."/>
            <person name="Gargeya S."/>
            <person name="Fitzgerald M."/>
            <person name="Haas B."/>
            <person name="Abouelleil A."/>
            <person name="Alvarado L."/>
            <person name="Arachchi H.M."/>
            <person name="Berlin A.M."/>
            <person name="Chapman S.B."/>
            <person name="Goldberg J."/>
            <person name="Griggs A."/>
            <person name="Gujja S."/>
            <person name="Hansen M."/>
            <person name="Howarth C."/>
            <person name="Imamovic A."/>
            <person name="Larimer J."/>
            <person name="McCowen C."/>
            <person name="Montmayeur A."/>
            <person name="Murphy C."/>
            <person name="Neiman D."/>
            <person name="Pearson M."/>
            <person name="Priest M."/>
            <person name="Roberts A."/>
            <person name="Saif S."/>
            <person name="Shea T."/>
            <person name="Sisk P."/>
            <person name="Sykes S."/>
            <person name="Wortman J."/>
            <person name="Nusbaum C."/>
            <person name="Birren B."/>
        </authorList>
    </citation>
    <scope>NUCLEOTIDE SEQUENCE [LARGE SCALE GENOMIC DNA]</scope>
    <source>
        <strain evidence="18 19">2_1_59BFAA</strain>
    </source>
</reference>
<dbReference type="STRING" id="742823.HMPREF9465_02293"/>
<evidence type="ECO:0000259" key="14">
    <source>
        <dbReference type="Pfam" id="PF01433"/>
    </source>
</evidence>
<name>K1JEI9_9BURK</name>
<dbReference type="InterPro" id="IPR035414">
    <property type="entry name" value="Peptidase_M1_pepN_Ig-like"/>
</dbReference>
<dbReference type="AlphaFoldDB" id="K1JEI9"/>
<evidence type="ECO:0000256" key="4">
    <source>
        <dbReference type="ARBA" id="ARBA00012564"/>
    </source>
</evidence>
<dbReference type="InterPro" id="IPR014782">
    <property type="entry name" value="Peptidase_M1_dom"/>
</dbReference>
<sequence>MAETIFRADYRAPSHLIDTVHLEFDLDADSTSVINTMHVRPNPDAQHSSDLILNGETLTLVSVAVDGLPLDESRYTLGDDLLTIHGIDRECDVIVVNRFSPSANKALSGIYTSGQNLMSQCEAQGFRRITYFLDRPDVLSRYSVVIRASKEQYPVLLSNGNRIEEKDLDDGRHEARWEDPFPKPCYLFALVAGRLEALRDTIVLKDGRTASLEVWVEPQDIDKTQHTMDSLKKSIRWDEERWGLELDLDGFRIVATNDFNFGAMENKGLNIFNARYALANPKVATDQDYANIESVVGHEYFHNWTGDRVTLRDWFQLTLKEGLTVFRDQEFSADMLGDESARAVERIRNVKALRLAQFAEDAGPMAHPIRPDSYQEIDNFYTSTVYEKGAEVIRMLQTLLGKDTFRKGFDLYIARNDGHAVTCEAFLEAMEEASGRDLQQFRRWYSQAGTPRVAVSTQWNAEAGQLVMTVEQTTPPTPGQPAKEPMLMPFPVALLDAEGREMPVLLKGESEGSAQLTRMFELKDARQTWVFSGLREKPVPSLNRGFAAPVILDVSLDADALALLARADSDPFNRWEAMNRLMMKAILEQVRAVLANDQAPVNATLLEAFGAIIDDVNLSPAFRAVAMELPSERAVADAMPIIDPAAIHRAREIVREALGIRWHSKLVSVIDGCRLEGEYSPDSTSAGIRALKNTCYYYGVAAGNKTMVLRVRDQFNTANNLTDRLAALNMIAGSSTPTKNDTIVSALKEWYSEPLLVNKWLTIQATAPCFAGEAPVVTRVSELANSPFFSMANPNNVYALLVAFFMNNPAEFHRLDGEGYKFWVECVLKLDALNPQVASRVARSLENWRRYTPQLSNLMFQALKHLERQEKLSVSVREIVEKALNNPA</sequence>
<dbReference type="GO" id="GO:0016285">
    <property type="term" value="F:alanyl aminopeptidase activity"/>
    <property type="evidence" value="ECO:0007669"/>
    <property type="project" value="UniProtKB-EC"/>
</dbReference>
<dbReference type="SUPFAM" id="SSF55486">
    <property type="entry name" value="Metalloproteases ('zincins'), catalytic domain"/>
    <property type="match status" value="1"/>
</dbReference>
<dbReference type="GO" id="GO:0006508">
    <property type="term" value="P:proteolysis"/>
    <property type="evidence" value="ECO:0007669"/>
    <property type="project" value="UniProtKB-UniRule"/>
</dbReference>
<dbReference type="FunFam" id="2.60.40.1730:FF:000005">
    <property type="entry name" value="Aminopeptidase N"/>
    <property type="match status" value="1"/>
</dbReference>
<dbReference type="InterPro" id="IPR012779">
    <property type="entry name" value="Peptidase_M1_pepN"/>
</dbReference>
<keyword evidence="11" id="KW-0482">Metalloprotease</keyword>
<dbReference type="MEROPS" id="M01.005"/>
<evidence type="ECO:0000256" key="9">
    <source>
        <dbReference type="ARBA" id="ARBA00022801"/>
    </source>
</evidence>
<dbReference type="RefSeq" id="WP_005437230.1">
    <property type="nucleotide sequence ID" value="NZ_JH815522.1"/>
</dbReference>
<evidence type="ECO:0000256" key="7">
    <source>
        <dbReference type="ARBA" id="ARBA00022670"/>
    </source>
</evidence>
<evidence type="ECO:0000259" key="15">
    <source>
        <dbReference type="Pfam" id="PF11940"/>
    </source>
</evidence>
<dbReference type="Proteomes" id="UP000005835">
    <property type="component" value="Unassembled WGS sequence"/>
</dbReference>
<comment type="function">
    <text evidence="12">Aminopeptidase N is involved in the degradation of intracellular peptides generated by protein breakdown during normal growth as well as in response to nutrient starvation.</text>
</comment>
<organism evidence="18 19">
    <name type="scientific">Sutterella wadsworthensis 2_1_59BFAA</name>
    <dbReference type="NCBI Taxonomy" id="742823"/>
    <lineage>
        <taxon>Bacteria</taxon>
        <taxon>Pseudomonadati</taxon>
        <taxon>Pseudomonadota</taxon>
        <taxon>Betaproteobacteria</taxon>
        <taxon>Burkholderiales</taxon>
        <taxon>Sutterellaceae</taxon>
        <taxon>Sutterella</taxon>
    </lineage>
</organism>
<comment type="similarity">
    <text evidence="3">Belongs to the peptidase M1 family.</text>
</comment>
<dbReference type="Gene3D" id="2.60.40.1840">
    <property type="match status" value="1"/>
</dbReference>
<dbReference type="PATRIC" id="fig|742823.3.peg.2295"/>
<dbReference type="InterPro" id="IPR045357">
    <property type="entry name" value="Aminopeptidase_N-like_N"/>
</dbReference>
<comment type="cofactor">
    <cofactor evidence="2">
        <name>Zn(2+)</name>
        <dbReference type="ChEBI" id="CHEBI:29105"/>
    </cofactor>
</comment>
<keyword evidence="19" id="KW-1185">Reference proteome</keyword>
<dbReference type="Pfam" id="PF17900">
    <property type="entry name" value="Peptidase_M1_N"/>
    <property type="match status" value="1"/>
</dbReference>
<dbReference type="InterPro" id="IPR037144">
    <property type="entry name" value="Peptidase_M1_pepN_C_sf"/>
</dbReference>
<dbReference type="InterPro" id="IPR024601">
    <property type="entry name" value="Peptidase_M1_pepN_C"/>
</dbReference>
<dbReference type="FunFam" id="3.30.2010.30:FF:000002">
    <property type="entry name" value="Putative aminopeptidase N"/>
    <property type="match status" value="1"/>
</dbReference>